<evidence type="ECO:0000313" key="2">
    <source>
        <dbReference type="Proteomes" id="UP000747542"/>
    </source>
</evidence>
<protein>
    <submittedName>
        <fullName evidence="1">Uncharacterized protein</fullName>
    </submittedName>
</protein>
<dbReference type="EMBL" id="JAHLQT010012015">
    <property type="protein sequence ID" value="KAG7171667.1"/>
    <property type="molecule type" value="Genomic_DNA"/>
</dbReference>
<accession>A0A8J5N1T9</accession>
<dbReference type="AlphaFoldDB" id="A0A8J5N1T9"/>
<sequence length="58" mass="6721">MQVYWIVVPAKDFRLKNYIGQSKVNLTHFQDEKWVGFHGSAEISCKMVMKSLSKPESC</sequence>
<gene>
    <name evidence="1" type="ORF">Hamer_G014813</name>
</gene>
<dbReference type="Proteomes" id="UP000747542">
    <property type="component" value="Unassembled WGS sequence"/>
</dbReference>
<proteinExistence type="predicted"/>
<evidence type="ECO:0000313" key="1">
    <source>
        <dbReference type="EMBL" id="KAG7171667.1"/>
    </source>
</evidence>
<reference evidence="1" key="1">
    <citation type="journal article" date="2021" name="Sci. Adv.">
        <title>The American lobster genome reveals insights on longevity, neural, and immune adaptations.</title>
        <authorList>
            <person name="Polinski J.M."/>
            <person name="Zimin A.V."/>
            <person name="Clark K.F."/>
            <person name="Kohn A.B."/>
            <person name="Sadowski N."/>
            <person name="Timp W."/>
            <person name="Ptitsyn A."/>
            <person name="Khanna P."/>
            <person name="Romanova D.Y."/>
            <person name="Williams P."/>
            <person name="Greenwood S.J."/>
            <person name="Moroz L.L."/>
            <person name="Walt D.R."/>
            <person name="Bodnar A.G."/>
        </authorList>
    </citation>
    <scope>NUCLEOTIDE SEQUENCE</scope>
    <source>
        <strain evidence="1">GMGI-L3</strain>
    </source>
</reference>
<comment type="caution">
    <text evidence="1">The sequence shown here is derived from an EMBL/GenBank/DDBJ whole genome shotgun (WGS) entry which is preliminary data.</text>
</comment>
<name>A0A8J5N1T9_HOMAM</name>
<keyword evidence="2" id="KW-1185">Reference proteome</keyword>
<organism evidence="1 2">
    <name type="scientific">Homarus americanus</name>
    <name type="common">American lobster</name>
    <dbReference type="NCBI Taxonomy" id="6706"/>
    <lineage>
        <taxon>Eukaryota</taxon>
        <taxon>Metazoa</taxon>
        <taxon>Ecdysozoa</taxon>
        <taxon>Arthropoda</taxon>
        <taxon>Crustacea</taxon>
        <taxon>Multicrustacea</taxon>
        <taxon>Malacostraca</taxon>
        <taxon>Eumalacostraca</taxon>
        <taxon>Eucarida</taxon>
        <taxon>Decapoda</taxon>
        <taxon>Pleocyemata</taxon>
        <taxon>Astacidea</taxon>
        <taxon>Nephropoidea</taxon>
        <taxon>Nephropidae</taxon>
        <taxon>Homarus</taxon>
    </lineage>
</organism>